<feature type="coiled-coil region" evidence="1">
    <location>
        <begin position="411"/>
        <end position="478"/>
    </location>
</feature>
<protein>
    <submittedName>
        <fullName evidence="3">Uncharacterized protein</fullName>
    </submittedName>
</protein>
<dbReference type="AlphaFoldDB" id="A0AAD5H3V8"/>
<evidence type="ECO:0000256" key="1">
    <source>
        <dbReference type="SAM" id="Coils"/>
    </source>
</evidence>
<proteinExistence type="predicted"/>
<comment type="caution">
    <text evidence="3">The sequence shown here is derived from an EMBL/GenBank/DDBJ whole genome shotgun (WGS) entry which is preliminary data.</text>
</comment>
<dbReference type="EMBL" id="JADXDR010000090">
    <property type="protein sequence ID" value="KAI7839883.1"/>
    <property type="molecule type" value="Genomic_DNA"/>
</dbReference>
<name>A0AAD5H3V8_9CHLO</name>
<sequence>MRGGKGFRMYCNANRKSVQVVGNHCYMSTEWKRRAEEALVDDWEKLPREERETWATSGNKTAREKKAAEVEANVHKQFGRYMEKHNLLAGVKGVRERNFQAAAIINEVLADPQKKAEVYPELKGLAAERAAAIRQGHIPVELPRSAPKPAARQVGVLAGSGRTVHRLARAASVRLVSCLLSSDTEQSGLSSGIEAEEESELSGGSGSEAASDRRRQLPSRGVRSQQLWQQVTQLPYTPAAAVQQRAAVLWKVDGSPEWCDATVLEFDCSNGQHLLVYDDDDEEEWHDLREEAVRWPASGVETAPGASWPVQRAAAGEAAHTQWAAAGGQCGPVMRGFVNWYACVSHSWFDVHLARLSSSSDAFVNLCPKDFDTGYHDVSYSAEGAEELYAEGPEVEQAATSAAAAAPELEVAQLQARLAAEQEARLAAEQEALAAERAARTAAEDAACAAAGQHKEEVAQLQARLAAEQEARTAAEAAAVQCKAQLATGQTQLATGQEALAASAAEAERLEGLPEQKEAQQAAAEAEAPVTGSGSKRKRKPGAGGASGSGSAARAKRMKQQPGEMIPPRPAWQGRQGSGSAVAATGVRRSDRDGKGKMSEDYFKIHGRYGAP</sequence>
<evidence type="ECO:0000256" key="2">
    <source>
        <dbReference type="SAM" id="MobiDB-lite"/>
    </source>
</evidence>
<feature type="region of interest" description="Disordered" evidence="2">
    <location>
        <begin position="185"/>
        <end position="222"/>
    </location>
</feature>
<keyword evidence="4" id="KW-1185">Reference proteome</keyword>
<feature type="region of interest" description="Disordered" evidence="2">
    <location>
        <begin position="512"/>
        <end position="599"/>
    </location>
</feature>
<reference evidence="3" key="1">
    <citation type="submission" date="2020-11" db="EMBL/GenBank/DDBJ databases">
        <title>Chlorella ohadii genome sequencing and assembly.</title>
        <authorList>
            <person name="Murik O."/>
            <person name="Treves H."/>
            <person name="Kedem I."/>
            <person name="Shotland Y."/>
            <person name="Kaplan A."/>
        </authorList>
    </citation>
    <scope>NUCLEOTIDE SEQUENCE</scope>
    <source>
        <strain evidence="3">1</strain>
    </source>
</reference>
<feature type="compositionally biased region" description="Basic and acidic residues" evidence="2">
    <location>
        <begin position="588"/>
        <end position="599"/>
    </location>
</feature>
<keyword evidence="1" id="KW-0175">Coiled coil</keyword>
<organism evidence="3 4">
    <name type="scientific">Chlorella ohadii</name>
    <dbReference type="NCBI Taxonomy" id="2649997"/>
    <lineage>
        <taxon>Eukaryota</taxon>
        <taxon>Viridiplantae</taxon>
        <taxon>Chlorophyta</taxon>
        <taxon>core chlorophytes</taxon>
        <taxon>Trebouxiophyceae</taxon>
        <taxon>Chlorellales</taxon>
        <taxon>Chlorellaceae</taxon>
        <taxon>Chlorella clade</taxon>
        <taxon>Chlorella</taxon>
    </lineage>
</organism>
<evidence type="ECO:0000313" key="4">
    <source>
        <dbReference type="Proteomes" id="UP001205105"/>
    </source>
</evidence>
<feature type="compositionally biased region" description="Low complexity" evidence="2">
    <location>
        <begin position="519"/>
        <end position="534"/>
    </location>
</feature>
<gene>
    <name evidence="3" type="ORF">COHA_006363</name>
</gene>
<evidence type="ECO:0000313" key="3">
    <source>
        <dbReference type="EMBL" id="KAI7839883.1"/>
    </source>
</evidence>
<dbReference type="Proteomes" id="UP001205105">
    <property type="component" value="Unassembled WGS sequence"/>
</dbReference>
<accession>A0AAD5H3V8</accession>